<dbReference type="Gene3D" id="3.20.20.70">
    <property type="entry name" value="Aldolase class I"/>
    <property type="match status" value="1"/>
</dbReference>
<dbReference type="GO" id="GO:0016992">
    <property type="term" value="F:lipoate synthase activity"/>
    <property type="evidence" value="ECO:0007669"/>
    <property type="project" value="UniProtKB-UniRule"/>
</dbReference>
<dbReference type="PANTHER" id="PTHR10949:SF0">
    <property type="entry name" value="LIPOYL SYNTHASE, MITOCHONDRIAL"/>
    <property type="match status" value="1"/>
</dbReference>
<keyword evidence="11" id="KW-1185">Reference proteome</keyword>
<dbReference type="HAMAP" id="MF_00206">
    <property type="entry name" value="Lipoyl_synth"/>
    <property type="match status" value="1"/>
</dbReference>
<dbReference type="SFLD" id="SFLDS00029">
    <property type="entry name" value="Radical_SAM"/>
    <property type="match status" value="1"/>
</dbReference>
<comment type="similarity">
    <text evidence="8">Belongs to the radical SAM superfamily. Lipoyl synthase family.</text>
</comment>
<dbReference type="CDD" id="cd01335">
    <property type="entry name" value="Radical_SAM"/>
    <property type="match status" value="1"/>
</dbReference>
<dbReference type="NCBIfam" id="NF004019">
    <property type="entry name" value="PRK05481.1"/>
    <property type="match status" value="1"/>
</dbReference>
<dbReference type="InterPro" id="IPR013785">
    <property type="entry name" value="Aldolase_TIM"/>
</dbReference>
<dbReference type="NCBIfam" id="NF009544">
    <property type="entry name" value="PRK12928.1"/>
    <property type="match status" value="1"/>
</dbReference>
<evidence type="ECO:0000256" key="2">
    <source>
        <dbReference type="ARBA" id="ARBA00022679"/>
    </source>
</evidence>
<comment type="cofactor">
    <cofactor evidence="8">
        <name>[4Fe-4S] cluster</name>
        <dbReference type="ChEBI" id="CHEBI:49883"/>
    </cofactor>
    <text evidence="8">Binds 2 [4Fe-4S] clusters per subunit. One cluster is coordinated with 3 cysteines and an exchangeable S-adenosyl-L-methionine.</text>
</comment>
<evidence type="ECO:0000313" key="10">
    <source>
        <dbReference type="EMBL" id="OSX71663.1"/>
    </source>
</evidence>
<protein>
    <recommendedName>
        <fullName evidence="8">Lipoyl synthase, mitochondrial</fullName>
        <ecNumber evidence="8">2.8.1.8</ecNumber>
    </recommendedName>
    <alternativeName>
        <fullName evidence="8">Lipoate synthase</fullName>
        <shortName evidence="8">LS</shortName>
        <shortName evidence="8">Lip-syn</shortName>
    </alternativeName>
    <alternativeName>
        <fullName evidence="8">Lipoic acid synthase</fullName>
    </alternativeName>
</protein>
<dbReference type="GO" id="GO:0046872">
    <property type="term" value="F:metal ion binding"/>
    <property type="evidence" value="ECO:0007669"/>
    <property type="project" value="UniProtKB-KW"/>
</dbReference>
<name>A0A1X6NTE3_PORUM</name>
<dbReference type="OrthoDB" id="3231at2759"/>
<comment type="pathway">
    <text evidence="8">Protein modification; protein lipoylation via endogenous pathway; protein N(6)-(lipoyl)lysine from octanoyl-[acyl-carrier-protein]: step 2/2.</text>
</comment>
<comment type="function">
    <text evidence="8">Catalyzes the radical-mediated insertion of two sulfur atoms into the C-6 and C-8 positions of the octanoyl moiety bound to the lipoyl domains of lipoate-dependent enzymes, thereby converting the octanoylated domains into lipoylated derivatives.</text>
</comment>
<sequence>MLMGDTCTRGCRFCSIKTSRAPPPLDAGEPAATAASVASWGLKYVVLTSVDRDDLPDGGAAHIAATVRALKAAQPDLLVEALVPDFGGSGGAEAVVEAGVDVLAHNVETVPRLQRAVRDRRANWDQSIEVLGRVKAASPGVLTKTSLMLGVGESVAEVRDALTRLRAADVDVVTLGQYLRPTPKHLKVEEWVPPSEFDAWVREAEAMGFAYAAGGPLVRSSYRAGELFLEHLIRGRRATAVAERGAPAVAAAA</sequence>
<evidence type="ECO:0000256" key="3">
    <source>
        <dbReference type="ARBA" id="ARBA00022691"/>
    </source>
</evidence>
<comment type="subcellular location">
    <subcellularLocation>
        <location evidence="8">Mitochondrion</location>
    </subcellularLocation>
</comment>
<dbReference type="SUPFAM" id="SSF102114">
    <property type="entry name" value="Radical SAM enzymes"/>
    <property type="match status" value="1"/>
</dbReference>
<comment type="caution">
    <text evidence="8">Lacks conserved residue(s) required for the propagation of feature annotation.</text>
</comment>
<accession>A0A1X6NTE3</accession>
<dbReference type="InterPro" id="IPR003698">
    <property type="entry name" value="Lipoyl_synth"/>
</dbReference>
<dbReference type="Pfam" id="PF04055">
    <property type="entry name" value="Radical_SAM"/>
    <property type="match status" value="1"/>
</dbReference>
<feature type="binding site" evidence="8">
    <location>
        <position position="14"/>
    </location>
    <ligand>
        <name>[4Fe-4S] cluster</name>
        <dbReference type="ChEBI" id="CHEBI:49883"/>
        <label>2</label>
        <note>4Fe-4S-S-AdoMet</note>
    </ligand>
</feature>
<evidence type="ECO:0000256" key="6">
    <source>
        <dbReference type="ARBA" id="ARBA00023014"/>
    </source>
</evidence>
<keyword evidence="6 8" id="KW-0411">Iron-sulfur</keyword>
<comment type="catalytic activity">
    <reaction evidence="7 8">
        <text>[[Fe-S] cluster scaffold protein carrying a second [4Fe-4S](2+) cluster] + N(6)-octanoyl-L-lysyl-[protein] + 2 oxidized [2Fe-2S]-[ferredoxin] + 2 S-adenosyl-L-methionine + 4 H(+) = [[Fe-S] cluster scaffold protein] + N(6)-[(R)-dihydrolipoyl]-L-lysyl-[protein] + 4 Fe(3+) + 2 hydrogen sulfide + 2 5'-deoxyadenosine + 2 L-methionine + 2 reduced [2Fe-2S]-[ferredoxin]</text>
        <dbReference type="Rhea" id="RHEA:16585"/>
        <dbReference type="Rhea" id="RHEA-COMP:9928"/>
        <dbReference type="Rhea" id="RHEA-COMP:10000"/>
        <dbReference type="Rhea" id="RHEA-COMP:10001"/>
        <dbReference type="Rhea" id="RHEA-COMP:10475"/>
        <dbReference type="Rhea" id="RHEA-COMP:14568"/>
        <dbReference type="Rhea" id="RHEA-COMP:14569"/>
        <dbReference type="ChEBI" id="CHEBI:15378"/>
        <dbReference type="ChEBI" id="CHEBI:17319"/>
        <dbReference type="ChEBI" id="CHEBI:29034"/>
        <dbReference type="ChEBI" id="CHEBI:29919"/>
        <dbReference type="ChEBI" id="CHEBI:33722"/>
        <dbReference type="ChEBI" id="CHEBI:33737"/>
        <dbReference type="ChEBI" id="CHEBI:33738"/>
        <dbReference type="ChEBI" id="CHEBI:57844"/>
        <dbReference type="ChEBI" id="CHEBI:59789"/>
        <dbReference type="ChEBI" id="CHEBI:78809"/>
        <dbReference type="ChEBI" id="CHEBI:83100"/>
        <dbReference type="EC" id="2.8.1.8"/>
    </reaction>
</comment>
<dbReference type="EC" id="2.8.1.8" evidence="8"/>
<keyword evidence="5 8" id="KW-0408">Iron</keyword>
<dbReference type="SMART" id="SM00729">
    <property type="entry name" value="Elp3"/>
    <property type="match status" value="1"/>
</dbReference>
<reference evidence="10 11" key="1">
    <citation type="submission" date="2017-03" db="EMBL/GenBank/DDBJ databases">
        <title>WGS assembly of Porphyra umbilicalis.</title>
        <authorList>
            <person name="Brawley S.H."/>
            <person name="Blouin N.A."/>
            <person name="Ficko-Blean E."/>
            <person name="Wheeler G.L."/>
            <person name="Lohr M."/>
            <person name="Goodson H.V."/>
            <person name="Jenkins J.W."/>
            <person name="Blaby-Haas C.E."/>
            <person name="Helliwell K.E."/>
            <person name="Chan C."/>
            <person name="Marriage T."/>
            <person name="Bhattacharya D."/>
            <person name="Klein A.S."/>
            <person name="Badis Y."/>
            <person name="Brodie J."/>
            <person name="Cao Y."/>
            <person name="Collen J."/>
            <person name="Dittami S.M."/>
            <person name="Gachon C.M."/>
            <person name="Green B.R."/>
            <person name="Karpowicz S."/>
            <person name="Kim J.W."/>
            <person name="Kudahl U."/>
            <person name="Lin S."/>
            <person name="Michel G."/>
            <person name="Mittag M."/>
            <person name="Olson B.J."/>
            <person name="Pangilinan J."/>
            <person name="Peng Y."/>
            <person name="Qiu H."/>
            <person name="Shu S."/>
            <person name="Singer J.T."/>
            <person name="Smith A.G."/>
            <person name="Sprecher B.N."/>
            <person name="Wagner V."/>
            <person name="Wang W."/>
            <person name="Wang Z.-Y."/>
            <person name="Yan J."/>
            <person name="Yarish C."/>
            <person name="Zoeuner-Riek S."/>
            <person name="Zhuang Y."/>
            <person name="Zou Y."/>
            <person name="Lindquist E.A."/>
            <person name="Grimwood J."/>
            <person name="Barry K."/>
            <person name="Rokhsar D.S."/>
            <person name="Schmutz J."/>
            <person name="Stiller J.W."/>
            <person name="Grossman A.R."/>
            <person name="Prochnik S.E."/>
        </authorList>
    </citation>
    <scope>NUCLEOTIDE SEQUENCE [LARGE SCALE GENOMIC DNA]</scope>
    <source>
        <strain evidence="10">4086291</strain>
    </source>
</reference>
<dbReference type="EMBL" id="KV919117">
    <property type="protein sequence ID" value="OSX71663.1"/>
    <property type="molecule type" value="Genomic_DNA"/>
</dbReference>
<dbReference type="InterPro" id="IPR007197">
    <property type="entry name" value="rSAM"/>
</dbReference>
<evidence type="ECO:0000259" key="9">
    <source>
        <dbReference type="PROSITE" id="PS51918"/>
    </source>
</evidence>
<keyword evidence="4 8" id="KW-0479">Metal-binding</keyword>
<keyword evidence="8" id="KW-0496">Mitochondrion</keyword>
<evidence type="ECO:0000313" key="11">
    <source>
        <dbReference type="Proteomes" id="UP000218209"/>
    </source>
</evidence>
<dbReference type="AlphaFoldDB" id="A0A1X6NTE3"/>
<dbReference type="GO" id="GO:0005739">
    <property type="term" value="C:mitochondrion"/>
    <property type="evidence" value="ECO:0007669"/>
    <property type="project" value="UniProtKB-SubCell"/>
</dbReference>
<dbReference type="InterPro" id="IPR058240">
    <property type="entry name" value="rSAM_sf"/>
</dbReference>
<feature type="binding site" evidence="8">
    <location>
        <position position="11"/>
    </location>
    <ligand>
        <name>[4Fe-4S] cluster</name>
        <dbReference type="ChEBI" id="CHEBI:49883"/>
        <label>2</label>
        <note>4Fe-4S-S-AdoMet</note>
    </ligand>
</feature>
<dbReference type="PROSITE" id="PS51918">
    <property type="entry name" value="RADICAL_SAM"/>
    <property type="match status" value="1"/>
</dbReference>
<organism evidence="10 11">
    <name type="scientific">Porphyra umbilicalis</name>
    <name type="common">Purple laver</name>
    <name type="synonym">Red alga</name>
    <dbReference type="NCBI Taxonomy" id="2786"/>
    <lineage>
        <taxon>Eukaryota</taxon>
        <taxon>Rhodophyta</taxon>
        <taxon>Bangiophyceae</taxon>
        <taxon>Bangiales</taxon>
        <taxon>Bangiaceae</taxon>
        <taxon>Porphyra</taxon>
    </lineage>
</organism>
<dbReference type="Proteomes" id="UP000218209">
    <property type="component" value="Unassembled WGS sequence"/>
</dbReference>
<evidence type="ECO:0000256" key="5">
    <source>
        <dbReference type="ARBA" id="ARBA00023004"/>
    </source>
</evidence>
<evidence type="ECO:0000256" key="8">
    <source>
        <dbReference type="HAMAP-Rule" id="MF_03123"/>
    </source>
</evidence>
<gene>
    <name evidence="10" type="ORF">BU14_0513s0007</name>
</gene>
<dbReference type="PANTHER" id="PTHR10949">
    <property type="entry name" value="LIPOYL SYNTHASE"/>
    <property type="match status" value="1"/>
</dbReference>
<keyword evidence="1 8" id="KW-0004">4Fe-4S</keyword>
<evidence type="ECO:0000256" key="1">
    <source>
        <dbReference type="ARBA" id="ARBA00022485"/>
    </source>
</evidence>
<feature type="binding site" evidence="8">
    <location>
        <position position="7"/>
    </location>
    <ligand>
        <name>[4Fe-4S] cluster</name>
        <dbReference type="ChEBI" id="CHEBI:49883"/>
        <label>2</label>
        <note>4Fe-4S-S-AdoMet</note>
    </ligand>
</feature>
<evidence type="ECO:0000256" key="4">
    <source>
        <dbReference type="ARBA" id="ARBA00022723"/>
    </source>
</evidence>
<dbReference type="InterPro" id="IPR006638">
    <property type="entry name" value="Elp3/MiaA/NifB-like_rSAM"/>
</dbReference>
<feature type="binding site" evidence="8">
    <location>
        <position position="221"/>
    </location>
    <ligand>
        <name>[4Fe-4S] cluster</name>
        <dbReference type="ChEBI" id="CHEBI:49883"/>
        <label>1</label>
    </ligand>
</feature>
<dbReference type="UniPathway" id="UPA00538">
    <property type="reaction ID" value="UER00593"/>
</dbReference>
<keyword evidence="2 8" id="KW-0808">Transferase</keyword>
<dbReference type="GO" id="GO:0051539">
    <property type="term" value="F:4 iron, 4 sulfur cluster binding"/>
    <property type="evidence" value="ECO:0007669"/>
    <property type="project" value="UniProtKB-UniRule"/>
</dbReference>
<evidence type="ECO:0000256" key="7">
    <source>
        <dbReference type="ARBA" id="ARBA00047326"/>
    </source>
</evidence>
<feature type="domain" description="Radical SAM core" evidence="9">
    <location>
        <begin position="1"/>
        <end position="210"/>
    </location>
</feature>
<proteinExistence type="inferred from homology"/>
<keyword evidence="3 8" id="KW-0949">S-adenosyl-L-methionine</keyword>
<dbReference type="GO" id="GO:0009249">
    <property type="term" value="P:protein lipoylation"/>
    <property type="evidence" value="ECO:0007669"/>
    <property type="project" value="UniProtKB-UniRule"/>
</dbReference>